<dbReference type="InterPro" id="IPR028322">
    <property type="entry name" value="PNRC-like_rgn"/>
</dbReference>
<dbReference type="Pfam" id="PF15365">
    <property type="entry name" value="PNRC"/>
    <property type="match status" value="1"/>
</dbReference>
<feature type="region of interest" description="Disordered" evidence="1">
    <location>
        <begin position="40"/>
        <end position="98"/>
    </location>
</feature>
<dbReference type="PANTHER" id="PTHR33670:SF1">
    <property type="entry name" value="OS09G0416300 PROTEIN"/>
    <property type="match status" value="1"/>
</dbReference>
<accession>A0A835D2T7</accession>
<dbReference type="Proteomes" id="UP000655225">
    <property type="component" value="Unassembled WGS sequence"/>
</dbReference>
<evidence type="ECO:0000256" key="1">
    <source>
        <dbReference type="SAM" id="MobiDB-lite"/>
    </source>
</evidence>
<feature type="region of interest" description="Disordered" evidence="1">
    <location>
        <begin position="1"/>
        <end position="28"/>
    </location>
</feature>
<proteinExistence type="predicted"/>
<evidence type="ECO:0000313" key="2">
    <source>
        <dbReference type="EMBL" id="KAF8387961.1"/>
    </source>
</evidence>
<evidence type="ECO:0000313" key="3">
    <source>
        <dbReference type="Proteomes" id="UP000655225"/>
    </source>
</evidence>
<protein>
    <submittedName>
        <fullName evidence="2">Uncharacterized protein</fullName>
    </submittedName>
</protein>
<sequence>MTKRVRESEVEPNNVKQDLHLPLNGEGKFSPITVSHLSDAQRTALPLSSREGPADLARRKSYSGTRKPSRKQVFRPESKKPVHQSEPSISKKWSSDDVKSGRDFVLGQVTILKRGESLDAKKKNESLEKNGEDLIVCSTERLGPDPEMVPKFLSPVAGRSEVYAGSAFFLSPSPSSLPLPSFSKKKEGVMTIIDDSATKDLRRLLRLD</sequence>
<dbReference type="PANTHER" id="PTHR33670">
    <property type="entry name" value="SPLICING FACTOR, PROLINE- AND GLUTAMINE-RICH-LIKE"/>
    <property type="match status" value="1"/>
</dbReference>
<comment type="caution">
    <text evidence="2">The sequence shown here is derived from an EMBL/GenBank/DDBJ whole genome shotgun (WGS) entry which is preliminary data.</text>
</comment>
<dbReference type="AlphaFoldDB" id="A0A835D2T7"/>
<reference evidence="2 3" key="1">
    <citation type="submission" date="2020-04" db="EMBL/GenBank/DDBJ databases">
        <title>Plant Genome Project.</title>
        <authorList>
            <person name="Zhang R.-G."/>
        </authorList>
    </citation>
    <scope>NUCLEOTIDE SEQUENCE [LARGE SCALE GENOMIC DNA]</scope>
    <source>
        <strain evidence="2">YNK0</strain>
        <tissue evidence="2">Leaf</tissue>
    </source>
</reference>
<name>A0A835D2T7_TETSI</name>
<gene>
    <name evidence="2" type="ORF">HHK36_026627</name>
</gene>
<dbReference type="EMBL" id="JABCRI010000020">
    <property type="protein sequence ID" value="KAF8387961.1"/>
    <property type="molecule type" value="Genomic_DNA"/>
</dbReference>
<keyword evidence="3" id="KW-1185">Reference proteome</keyword>
<dbReference type="OMA" id="CLREPQA"/>
<dbReference type="OrthoDB" id="770116at2759"/>
<dbReference type="GO" id="GO:0016071">
    <property type="term" value="P:mRNA metabolic process"/>
    <property type="evidence" value="ECO:0007669"/>
    <property type="project" value="UniProtKB-ARBA"/>
</dbReference>
<organism evidence="2 3">
    <name type="scientific">Tetracentron sinense</name>
    <name type="common">Spur-leaf</name>
    <dbReference type="NCBI Taxonomy" id="13715"/>
    <lineage>
        <taxon>Eukaryota</taxon>
        <taxon>Viridiplantae</taxon>
        <taxon>Streptophyta</taxon>
        <taxon>Embryophyta</taxon>
        <taxon>Tracheophyta</taxon>
        <taxon>Spermatophyta</taxon>
        <taxon>Magnoliopsida</taxon>
        <taxon>Trochodendrales</taxon>
        <taxon>Trochodendraceae</taxon>
        <taxon>Tetracentron</taxon>
    </lineage>
</organism>